<feature type="coiled-coil region" evidence="1">
    <location>
        <begin position="5"/>
        <end position="39"/>
    </location>
</feature>
<evidence type="ECO:0008006" key="3">
    <source>
        <dbReference type="Google" id="ProtNLM"/>
    </source>
</evidence>
<keyword evidence="1" id="KW-0175">Coiled coil</keyword>
<proteinExistence type="predicted"/>
<evidence type="ECO:0000256" key="1">
    <source>
        <dbReference type="SAM" id="Coils"/>
    </source>
</evidence>
<dbReference type="Pfam" id="PF14193">
    <property type="entry name" value="DUF4315"/>
    <property type="match status" value="1"/>
</dbReference>
<dbReference type="AlphaFoldDB" id="A0A140GXI2"/>
<dbReference type="InterPro" id="IPR025464">
    <property type="entry name" value="DUF4315"/>
</dbReference>
<reference evidence="2" key="1">
    <citation type="journal article" date="2016" name="J. Antimicrob. Chemother.">
        <title>Characterization of a genomic island harbouring a new vanD allele from Enterococcus faecium N15-508 isolated in Canada.</title>
        <authorList>
            <person name="Boyd D.A."/>
            <person name="Lalancette C."/>
            <person name="Levesque S."/>
            <person name="Golding G.R."/>
        </authorList>
    </citation>
    <scope>NUCLEOTIDE SEQUENCE</scope>
    <source>
        <strain evidence="2">N15-508</strain>
    </source>
</reference>
<organism evidence="2">
    <name type="scientific">Enterococcus faecium</name>
    <name type="common">Streptococcus faecium</name>
    <dbReference type="NCBI Taxonomy" id="1352"/>
    <lineage>
        <taxon>Bacteria</taxon>
        <taxon>Bacillati</taxon>
        <taxon>Bacillota</taxon>
        <taxon>Bacilli</taxon>
        <taxon>Lactobacillales</taxon>
        <taxon>Enterococcaceae</taxon>
        <taxon>Enterococcus</taxon>
    </lineage>
</organism>
<evidence type="ECO:0000313" key="2">
    <source>
        <dbReference type="EMBL" id="AMN85521.1"/>
    </source>
</evidence>
<dbReference type="EMBL" id="KT825491">
    <property type="protein sequence ID" value="AMN85521.1"/>
    <property type="molecule type" value="Genomic_DNA"/>
</dbReference>
<accession>A0A140GXI2</accession>
<sequence length="81" mass="9467">MNPKIEKLAKDIEKTKAKIAEQQARLRDLEKQKTELENTDFVAVARSYHLTPQELAEFLKTRQMAFAQEPSPQEQEEVHED</sequence>
<name>A0A140GXI2_ENTFC</name>
<protein>
    <recommendedName>
        <fullName evidence="3">DUF4315 family protein</fullName>
    </recommendedName>
</protein>